<dbReference type="Proteomes" id="UP001061991">
    <property type="component" value="Chromosome"/>
</dbReference>
<sequence length="99" mass="10326">MLSGAIVVMLISITAGTAIRVWAFAIFAFFVATGLGVVTFTGGSSLIAATLSSMAILALMEVSYLVGVFLSGLWRRTRKFPKSGSTADAAHATDEHRGS</sequence>
<evidence type="ECO:0000313" key="1">
    <source>
        <dbReference type="EMBL" id="UXN62659.1"/>
    </source>
</evidence>
<keyword evidence="2" id="KW-1185">Reference proteome</keyword>
<organism evidence="1 2">
    <name type="scientific">Phyllobacterium zundukense</name>
    <dbReference type="NCBI Taxonomy" id="1867719"/>
    <lineage>
        <taxon>Bacteria</taxon>
        <taxon>Pseudomonadati</taxon>
        <taxon>Pseudomonadota</taxon>
        <taxon>Alphaproteobacteria</taxon>
        <taxon>Hyphomicrobiales</taxon>
        <taxon>Phyllobacteriaceae</taxon>
        <taxon>Phyllobacterium</taxon>
    </lineage>
</organism>
<name>A0ACD4DA65_9HYPH</name>
<gene>
    <name evidence="1" type="ORF">N8E88_18800</name>
</gene>
<evidence type="ECO:0000313" key="2">
    <source>
        <dbReference type="Proteomes" id="UP001061991"/>
    </source>
</evidence>
<dbReference type="EMBL" id="CP104973">
    <property type="protein sequence ID" value="UXN62659.1"/>
    <property type="molecule type" value="Genomic_DNA"/>
</dbReference>
<reference evidence="1" key="1">
    <citation type="submission" date="2022-09" db="EMBL/GenBank/DDBJ databases">
        <title>Interaction between co-microsymbionts with complementary sets of symbiotic genes in legume-rhizobium systems.</title>
        <authorList>
            <person name="Safronova V."/>
            <person name="Sazanova A."/>
            <person name="Afonin A."/>
            <person name="Chirak E."/>
        </authorList>
    </citation>
    <scope>NUCLEOTIDE SEQUENCE</scope>
    <source>
        <strain evidence="1">A18/3m</strain>
    </source>
</reference>
<accession>A0ACD4DA65</accession>
<proteinExistence type="predicted"/>
<protein>
    <submittedName>
        <fullName evidence="1">Uncharacterized protein</fullName>
    </submittedName>
</protein>